<comment type="caution">
    <text evidence="1">The sequence shown here is derived from an EMBL/GenBank/DDBJ whole genome shotgun (WGS) entry which is preliminary data.</text>
</comment>
<dbReference type="Proteomes" id="UP001412067">
    <property type="component" value="Unassembled WGS sequence"/>
</dbReference>
<proteinExistence type="predicted"/>
<organism evidence="1 2">
    <name type="scientific">Platanthera guangdongensis</name>
    <dbReference type="NCBI Taxonomy" id="2320717"/>
    <lineage>
        <taxon>Eukaryota</taxon>
        <taxon>Viridiplantae</taxon>
        <taxon>Streptophyta</taxon>
        <taxon>Embryophyta</taxon>
        <taxon>Tracheophyta</taxon>
        <taxon>Spermatophyta</taxon>
        <taxon>Magnoliopsida</taxon>
        <taxon>Liliopsida</taxon>
        <taxon>Asparagales</taxon>
        <taxon>Orchidaceae</taxon>
        <taxon>Orchidoideae</taxon>
        <taxon>Orchideae</taxon>
        <taxon>Orchidinae</taxon>
        <taxon>Platanthera</taxon>
    </lineage>
</organism>
<name>A0ABR2LV38_9ASPA</name>
<protein>
    <submittedName>
        <fullName evidence="1">Uncharacterized protein</fullName>
    </submittedName>
</protein>
<reference evidence="1 2" key="1">
    <citation type="journal article" date="2022" name="Nat. Plants">
        <title>Genomes of leafy and leafless Platanthera orchids illuminate the evolution of mycoheterotrophy.</title>
        <authorList>
            <person name="Li M.H."/>
            <person name="Liu K.W."/>
            <person name="Li Z."/>
            <person name="Lu H.C."/>
            <person name="Ye Q.L."/>
            <person name="Zhang D."/>
            <person name="Wang J.Y."/>
            <person name="Li Y.F."/>
            <person name="Zhong Z.M."/>
            <person name="Liu X."/>
            <person name="Yu X."/>
            <person name="Liu D.K."/>
            <person name="Tu X.D."/>
            <person name="Liu B."/>
            <person name="Hao Y."/>
            <person name="Liao X.Y."/>
            <person name="Jiang Y.T."/>
            <person name="Sun W.H."/>
            <person name="Chen J."/>
            <person name="Chen Y.Q."/>
            <person name="Ai Y."/>
            <person name="Zhai J.W."/>
            <person name="Wu S.S."/>
            <person name="Zhou Z."/>
            <person name="Hsiao Y.Y."/>
            <person name="Wu W.L."/>
            <person name="Chen Y.Y."/>
            <person name="Lin Y.F."/>
            <person name="Hsu J.L."/>
            <person name="Li C.Y."/>
            <person name="Wang Z.W."/>
            <person name="Zhao X."/>
            <person name="Zhong W.Y."/>
            <person name="Ma X.K."/>
            <person name="Ma L."/>
            <person name="Huang J."/>
            <person name="Chen G.Z."/>
            <person name="Huang M.Z."/>
            <person name="Huang L."/>
            <person name="Peng D.H."/>
            <person name="Luo Y.B."/>
            <person name="Zou S.Q."/>
            <person name="Chen S.P."/>
            <person name="Lan S."/>
            <person name="Tsai W.C."/>
            <person name="Van de Peer Y."/>
            <person name="Liu Z.J."/>
        </authorList>
    </citation>
    <scope>NUCLEOTIDE SEQUENCE [LARGE SCALE GENOMIC DNA]</scope>
    <source>
        <strain evidence="1">Lor288</strain>
    </source>
</reference>
<gene>
    <name evidence="1" type="ORF">KSP40_PGU011839</name>
</gene>
<keyword evidence="2" id="KW-1185">Reference proteome</keyword>
<sequence>MLRRKRGDANHRPAIALLAQFLQFFHSSPRVSRAHAKSSVLLAAGAVNRAICGEALQSFIGIGRHRLFTGLDLADPPEMKTRSLPFTAFDHKRQVV</sequence>
<evidence type="ECO:0000313" key="1">
    <source>
        <dbReference type="EMBL" id="KAK8950334.1"/>
    </source>
</evidence>
<dbReference type="EMBL" id="JBBWWR010000015">
    <property type="protein sequence ID" value="KAK8950334.1"/>
    <property type="molecule type" value="Genomic_DNA"/>
</dbReference>
<evidence type="ECO:0000313" key="2">
    <source>
        <dbReference type="Proteomes" id="UP001412067"/>
    </source>
</evidence>
<accession>A0ABR2LV38</accession>